<keyword evidence="10 12" id="KW-0472">Membrane</keyword>
<dbReference type="RefSeq" id="WP_142893736.1">
    <property type="nucleotide sequence ID" value="NZ_ML660164.1"/>
</dbReference>
<keyword evidence="7" id="KW-0630">Potassium</keyword>
<protein>
    <submittedName>
        <fullName evidence="14">Ion transporter</fullName>
    </submittedName>
</protein>
<keyword evidence="2" id="KW-0813">Transport</keyword>
<evidence type="ECO:0000256" key="11">
    <source>
        <dbReference type="ARBA" id="ARBA00023303"/>
    </source>
</evidence>
<evidence type="ECO:0000259" key="13">
    <source>
        <dbReference type="Pfam" id="PF00520"/>
    </source>
</evidence>
<evidence type="ECO:0000256" key="1">
    <source>
        <dbReference type="ARBA" id="ARBA00004141"/>
    </source>
</evidence>
<evidence type="ECO:0000256" key="12">
    <source>
        <dbReference type="SAM" id="Phobius"/>
    </source>
</evidence>
<dbReference type="AlphaFoldDB" id="A0A545UDM1"/>
<accession>A0A545UDM1</accession>
<dbReference type="SUPFAM" id="SSF81324">
    <property type="entry name" value="Voltage-gated potassium channels"/>
    <property type="match status" value="1"/>
</dbReference>
<comment type="caution">
    <text evidence="14">The sequence shown here is derived from an EMBL/GenBank/DDBJ whole genome shotgun (WGS) entry which is preliminary data.</text>
</comment>
<dbReference type="OrthoDB" id="9813518at2"/>
<sequence length="237" mass="26639">MSRRYFEDMFNDPASRQGRRLMLFVNSLIVLSMVAYSLSTVSHIAEVMAAELFAIEVFIVIIFTLEYGCRVYFSPNRRRFIFSFFGIVDFLSFAPLYLFLFTGVDARALRAARMFRLLRLFKLFRFAKSTARLRAAYGIIKDELVLFGAVSSILLFVSGVGIYHFESEAQPEAFSSVFDGLWWAVVTLTTVGYGDVVPVTAGGKFFTFFIVIIGLGIVAVPTGLIVSGVQEARKDIE</sequence>
<keyword evidence="15" id="KW-1185">Reference proteome</keyword>
<evidence type="ECO:0000256" key="6">
    <source>
        <dbReference type="ARBA" id="ARBA00022882"/>
    </source>
</evidence>
<evidence type="ECO:0000256" key="3">
    <source>
        <dbReference type="ARBA" id="ARBA00022538"/>
    </source>
</evidence>
<dbReference type="InterPro" id="IPR005821">
    <property type="entry name" value="Ion_trans_dom"/>
</dbReference>
<dbReference type="GO" id="GO:0001508">
    <property type="term" value="P:action potential"/>
    <property type="evidence" value="ECO:0007669"/>
    <property type="project" value="TreeGrafter"/>
</dbReference>
<feature type="transmembrane region" description="Helical" evidence="12">
    <location>
        <begin position="206"/>
        <end position="229"/>
    </location>
</feature>
<keyword evidence="11" id="KW-0407">Ion channel</keyword>
<feature type="domain" description="Ion transport" evidence="13">
    <location>
        <begin position="23"/>
        <end position="234"/>
    </location>
</feature>
<feature type="transmembrane region" description="Helical" evidence="12">
    <location>
        <begin position="21"/>
        <end position="41"/>
    </location>
</feature>
<evidence type="ECO:0000256" key="5">
    <source>
        <dbReference type="ARBA" id="ARBA00022826"/>
    </source>
</evidence>
<dbReference type="InterPro" id="IPR028325">
    <property type="entry name" value="VG_K_chnl"/>
</dbReference>
<evidence type="ECO:0000256" key="7">
    <source>
        <dbReference type="ARBA" id="ARBA00022958"/>
    </source>
</evidence>
<keyword evidence="5" id="KW-0631">Potassium channel</keyword>
<dbReference type="GO" id="GO:0005249">
    <property type="term" value="F:voltage-gated potassium channel activity"/>
    <property type="evidence" value="ECO:0007669"/>
    <property type="project" value="InterPro"/>
</dbReference>
<reference evidence="14 15" key="1">
    <citation type="submission" date="2019-07" db="EMBL/GenBank/DDBJ databases">
        <title>Draft genome for Aliikangiella sp. M105.</title>
        <authorList>
            <person name="Wang G."/>
        </authorList>
    </citation>
    <scope>NUCLEOTIDE SEQUENCE [LARGE SCALE GENOMIC DNA]</scope>
    <source>
        <strain evidence="14 15">M105</strain>
    </source>
</reference>
<dbReference type="PANTHER" id="PTHR11537:SF254">
    <property type="entry name" value="POTASSIUM VOLTAGE-GATED CHANNEL PROTEIN SHAB"/>
    <property type="match status" value="1"/>
</dbReference>
<dbReference type="InterPro" id="IPR027359">
    <property type="entry name" value="Volt_channel_dom_sf"/>
</dbReference>
<organism evidence="14 15">
    <name type="scientific">Aliikangiella coralliicola</name>
    <dbReference type="NCBI Taxonomy" id="2592383"/>
    <lineage>
        <taxon>Bacteria</taxon>
        <taxon>Pseudomonadati</taxon>
        <taxon>Pseudomonadota</taxon>
        <taxon>Gammaproteobacteria</taxon>
        <taxon>Oceanospirillales</taxon>
        <taxon>Pleioneaceae</taxon>
        <taxon>Aliikangiella</taxon>
    </lineage>
</organism>
<evidence type="ECO:0000256" key="9">
    <source>
        <dbReference type="ARBA" id="ARBA00023065"/>
    </source>
</evidence>
<feature type="transmembrane region" description="Helical" evidence="12">
    <location>
        <begin position="177"/>
        <end position="194"/>
    </location>
</feature>
<evidence type="ECO:0000256" key="4">
    <source>
        <dbReference type="ARBA" id="ARBA00022692"/>
    </source>
</evidence>
<dbReference type="EMBL" id="VIKS01000007">
    <property type="protein sequence ID" value="TQV87558.1"/>
    <property type="molecule type" value="Genomic_DNA"/>
</dbReference>
<dbReference type="Pfam" id="PF00520">
    <property type="entry name" value="Ion_trans"/>
    <property type="match status" value="1"/>
</dbReference>
<name>A0A545UDM1_9GAMM</name>
<dbReference type="PANTHER" id="PTHR11537">
    <property type="entry name" value="VOLTAGE-GATED POTASSIUM CHANNEL"/>
    <property type="match status" value="1"/>
</dbReference>
<gene>
    <name evidence="14" type="ORF">FLL46_11850</name>
</gene>
<keyword evidence="8 12" id="KW-1133">Transmembrane helix</keyword>
<comment type="subcellular location">
    <subcellularLocation>
        <location evidence="1">Membrane</location>
        <topology evidence="1">Multi-pass membrane protein</topology>
    </subcellularLocation>
</comment>
<dbReference type="Proteomes" id="UP000315439">
    <property type="component" value="Unassembled WGS sequence"/>
</dbReference>
<feature type="transmembrane region" description="Helical" evidence="12">
    <location>
        <begin position="80"/>
        <end position="100"/>
    </location>
</feature>
<keyword evidence="9" id="KW-0406">Ion transport</keyword>
<feature type="transmembrane region" description="Helical" evidence="12">
    <location>
        <begin position="144"/>
        <end position="165"/>
    </location>
</feature>
<evidence type="ECO:0000313" key="15">
    <source>
        <dbReference type="Proteomes" id="UP000315439"/>
    </source>
</evidence>
<dbReference type="GO" id="GO:0008076">
    <property type="term" value="C:voltage-gated potassium channel complex"/>
    <property type="evidence" value="ECO:0007669"/>
    <property type="project" value="InterPro"/>
</dbReference>
<keyword evidence="3" id="KW-0633">Potassium transport</keyword>
<evidence type="ECO:0000256" key="2">
    <source>
        <dbReference type="ARBA" id="ARBA00022448"/>
    </source>
</evidence>
<evidence type="ECO:0000256" key="8">
    <source>
        <dbReference type="ARBA" id="ARBA00022989"/>
    </source>
</evidence>
<evidence type="ECO:0000256" key="10">
    <source>
        <dbReference type="ARBA" id="ARBA00023136"/>
    </source>
</evidence>
<feature type="transmembrane region" description="Helical" evidence="12">
    <location>
        <begin position="47"/>
        <end position="68"/>
    </location>
</feature>
<dbReference type="Gene3D" id="1.10.287.70">
    <property type="match status" value="1"/>
</dbReference>
<keyword evidence="4 12" id="KW-0812">Transmembrane</keyword>
<dbReference type="PRINTS" id="PR00169">
    <property type="entry name" value="KCHANNEL"/>
</dbReference>
<dbReference type="Gene3D" id="1.20.120.350">
    <property type="entry name" value="Voltage-gated potassium channels. Chain C"/>
    <property type="match status" value="1"/>
</dbReference>
<proteinExistence type="predicted"/>
<evidence type="ECO:0000313" key="14">
    <source>
        <dbReference type="EMBL" id="TQV87558.1"/>
    </source>
</evidence>
<keyword evidence="6" id="KW-0851">Voltage-gated channel</keyword>